<keyword evidence="2" id="KW-0805">Transcription regulation</keyword>
<gene>
    <name evidence="7" type="ORF">HZI73_01135</name>
</gene>
<dbReference type="GO" id="GO:0016987">
    <property type="term" value="F:sigma factor activity"/>
    <property type="evidence" value="ECO:0007669"/>
    <property type="project" value="UniProtKB-KW"/>
</dbReference>
<dbReference type="PANTHER" id="PTHR43133:SF51">
    <property type="entry name" value="RNA POLYMERASE SIGMA FACTOR"/>
    <property type="match status" value="1"/>
</dbReference>
<comment type="similarity">
    <text evidence="1">Belongs to the sigma-70 factor family. ECF subfamily.</text>
</comment>
<dbReference type="SUPFAM" id="SSF88659">
    <property type="entry name" value="Sigma3 and sigma4 domains of RNA polymerase sigma factors"/>
    <property type="match status" value="1"/>
</dbReference>
<dbReference type="PANTHER" id="PTHR43133">
    <property type="entry name" value="RNA POLYMERASE ECF-TYPE SIGMA FACTO"/>
    <property type="match status" value="1"/>
</dbReference>
<organism evidence="7 8">
    <name type="scientific">Vallitalea pronyensis</name>
    <dbReference type="NCBI Taxonomy" id="1348613"/>
    <lineage>
        <taxon>Bacteria</taxon>
        <taxon>Bacillati</taxon>
        <taxon>Bacillota</taxon>
        <taxon>Clostridia</taxon>
        <taxon>Lachnospirales</taxon>
        <taxon>Vallitaleaceae</taxon>
        <taxon>Vallitalea</taxon>
    </lineage>
</organism>
<evidence type="ECO:0000256" key="3">
    <source>
        <dbReference type="ARBA" id="ARBA00023082"/>
    </source>
</evidence>
<dbReference type="Gene3D" id="1.10.1740.10">
    <property type="match status" value="1"/>
</dbReference>
<dbReference type="CDD" id="cd06171">
    <property type="entry name" value="Sigma70_r4"/>
    <property type="match status" value="1"/>
</dbReference>
<accession>A0A8J8SF86</accession>
<reference evidence="7" key="1">
    <citation type="submission" date="2020-07" db="EMBL/GenBank/DDBJ databases">
        <title>Vallitalea pronyensis genome.</title>
        <authorList>
            <person name="Postec A."/>
        </authorList>
    </citation>
    <scope>NUCLEOTIDE SEQUENCE</scope>
    <source>
        <strain evidence="7">FatNI3</strain>
    </source>
</reference>
<dbReference type="GO" id="GO:0003677">
    <property type="term" value="F:DNA binding"/>
    <property type="evidence" value="ECO:0007669"/>
    <property type="project" value="InterPro"/>
</dbReference>
<dbReference type="AlphaFoldDB" id="A0A8J8SF86"/>
<evidence type="ECO:0000259" key="5">
    <source>
        <dbReference type="Pfam" id="PF04542"/>
    </source>
</evidence>
<dbReference type="Pfam" id="PF08281">
    <property type="entry name" value="Sigma70_r4_2"/>
    <property type="match status" value="1"/>
</dbReference>
<dbReference type="GO" id="GO:0006352">
    <property type="term" value="P:DNA-templated transcription initiation"/>
    <property type="evidence" value="ECO:0007669"/>
    <property type="project" value="InterPro"/>
</dbReference>
<evidence type="ECO:0000256" key="4">
    <source>
        <dbReference type="ARBA" id="ARBA00023163"/>
    </source>
</evidence>
<keyword evidence="3" id="KW-0731">Sigma factor</keyword>
<dbReference type="InterPro" id="IPR007627">
    <property type="entry name" value="RNA_pol_sigma70_r2"/>
</dbReference>
<keyword evidence="8" id="KW-1185">Reference proteome</keyword>
<dbReference type="Pfam" id="PF04542">
    <property type="entry name" value="Sigma70_r2"/>
    <property type="match status" value="1"/>
</dbReference>
<evidence type="ECO:0000256" key="2">
    <source>
        <dbReference type="ARBA" id="ARBA00023015"/>
    </source>
</evidence>
<dbReference type="InterPro" id="IPR013249">
    <property type="entry name" value="RNA_pol_sigma70_r4_t2"/>
</dbReference>
<dbReference type="Proteomes" id="UP000683246">
    <property type="component" value="Chromosome"/>
</dbReference>
<dbReference type="InterPro" id="IPR036388">
    <property type="entry name" value="WH-like_DNA-bd_sf"/>
</dbReference>
<evidence type="ECO:0000313" key="8">
    <source>
        <dbReference type="Proteomes" id="UP000683246"/>
    </source>
</evidence>
<proteinExistence type="inferred from homology"/>
<evidence type="ECO:0000313" key="7">
    <source>
        <dbReference type="EMBL" id="QUI20983.1"/>
    </source>
</evidence>
<protein>
    <submittedName>
        <fullName evidence="7">RNA polymerase sigma factor</fullName>
    </submittedName>
</protein>
<dbReference type="RefSeq" id="WP_212696442.1">
    <property type="nucleotide sequence ID" value="NZ_CP058649.1"/>
</dbReference>
<dbReference type="SUPFAM" id="SSF88946">
    <property type="entry name" value="Sigma2 domain of RNA polymerase sigma factors"/>
    <property type="match status" value="1"/>
</dbReference>
<dbReference type="InterPro" id="IPR039425">
    <property type="entry name" value="RNA_pol_sigma-70-like"/>
</dbReference>
<dbReference type="NCBIfam" id="TIGR02937">
    <property type="entry name" value="sigma70-ECF"/>
    <property type="match status" value="1"/>
</dbReference>
<dbReference type="KEGG" id="vpy:HZI73_01135"/>
<dbReference type="Gene3D" id="1.10.10.10">
    <property type="entry name" value="Winged helix-like DNA-binding domain superfamily/Winged helix DNA-binding domain"/>
    <property type="match status" value="1"/>
</dbReference>
<name>A0A8J8SF86_9FIRM</name>
<feature type="domain" description="RNA polymerase sigma factor 70 region 4 type 2" evidence="6">
    <location>
        <begin position="118"/>
        <end position="162"/>
    </location>
</feature>
<keyword evidence="4" id="KW-0804">Transcription</keyword>
<dbReference type="InterPro" id="IPR013325">
    <property type="entry name" value="RNA_pol_sigma_r2"/>
</dbReference>
<feature type="domain" description="RNA polymerase sigma-70 region 2" evidence="5">
    <location>
        <begin position="11"/>
        <end position="77"/>
    </location>
</feature>
<dbReference type="InterPro" id="IPR014284">
    <property type="entry name" value="RNA_pol_sigma-70_dom"/>
</dbReference>
<dbReference type="EMBL" id="CP058649">
    <property type="protein sequence ID" value="QUI20983.1"/>
    <property type="molecule type" value="Genomic_DNA"/>
</dbReference>
<evidence type="ECO:0000256" key="1">
    <source>
        <dbReference type="ARBA" id="ARBA00010641"/>
    </source>
</evidence>
<dbReference type="InterPro" id="IPR013324">
    <property type="entry name" value="RNA_pol_sigma_r3/r4-like"/>
</dbReference>
<evidence type="ECO:0000259" key="6">
    <source>
        <dbReference type="Pfam" id="PF08281"/>
    </source>
</evidence>
<sequence>MKQDQHAFQHLVEDYQSSFLTMAYKFTNHYTDAEDLCQEIFIKVYKALPTYRKKSQLSTWLYRIAVNRCLDWKRRSKSSLFQMVNLSDFSPGLKTNRSTEEEVIYKEKQQFIHQTVYNLKDKYKTIVILYHFNGLSYKEISEILNLPVKTIETRLYRARKQIKDKLMHQGYGGDIIEVQGI</sequence>